<dbReference type="PANTHER" id="PTHR30290:SF10">
    <property type="entry name" value="PERIPLASMIC OLIGOPEPTIDE-BINDING PROTEIN-RELATED"/>
    <property type="match status" value="1"/>
</dbReference>
<dbReference type="Pfam" id="PF00496">
    <property type="entry name" value="SBP_bac_5"/>
    <property type="match status" value="1"/>
</dbReference>
<feature type="chain" id="PRO_5012067528" evidence="5">
    <location>
        <begin position="30"/>
        <end position="181"/>
    </location>
</feature>
<gene>
    <name evidence="8" type="ORF">BDE27_0470</name>
    <name evidence="7" type="ORF">Xehl_02588</name>
</gene>
<evidence type="ECO:0000313" key="10">
    <source>
        <dbReference type="Proteomes" id="UP000283568"/>
    </source>
</evidence>
<comment type="subcellular location">
    <subcellularLocation>
        <location evidence="1">Cell envelope</location>
    </subcellularLocation>
</comment>
<feature type="domain" description="Solute-binding protein family 5" evidence="6">
    <location>
        <begin position="85"/>
        <end position="177"/>
    </location>
</feature>
<reference evidence="7 9" key="1">
    <citation type="journal article" date="2017" name="Nat. Microbiol.">
        <title>Natural product diversity associated with the nematode symbionts Photorhabdus and Xenorhabdus.</title>
        <authorList>
            <person name="Tobias N.J."/>
            <person name="Wolff H."/>
            <person name="Djahanschiri B."/>
            <person name="Grundmann F."/>
            <person name="Kronenwerth M."/>
            <person name="Shi Y.M."/>
            <person name="Simonyi S."/>
            <person name="Grun P."/>
            <person name="Shapiro-Ilan D."/>
            <person name="Pidot S.J."/>
            <person name="Stinear T.P."/>
            <person name="Ebersberger I."/>
            <person name="Bode H.B."/>
        </authorList>
    </citation>
    <scope>NUCLEOTIDE SEQUENCE [LARGE SCALE GENOMIC DNA]</scope>
    <source>
        <strain evidence="7 9">DSM 16337</strain>
    </source>
</reference>
<organism evidence="7 9">
    <name type="scientific">Xenorhabdus ehlersii</name>
    <dbReference type="NCBI Taxonomy" id="290111"/>
    <lineage>
        <taxon>Bacteria</taxon>
        <taxon>Pseudomonadati</taxon>
        <taxon>Pseudomonadota</taxon>
        <taxon>Gammaproteobacteria</taxon>
        <taxon>Enterobacterales</taxon>
        <taxon>Morganellaceae</taxon>
        <taxon>Xenorhabdus</taxon>
    </lineage>
</organism>
<dbReference type="Gene3D" id="3.90.76.10">
    <property type="entry name" value="Dipeptide-binding Protein, Domain 1"/>
    <property type="match status" value="1"/>
</dbReference>
<dbReference type="GO" id="GO:0015833">
    <property type="term" value="P:peptide transport"/>
    <property type="evidence" value="ECO:0007669"/>
    <property type="project" value="TreeGrafter"/>
</dbReference>
<evidence type="ECO:0000313" key="7">
    <source>
        <dbReference type="EMBL" id="PHM23588.1"/>
    </source>
</evidence>
<dbReference type="OrthoDB" id="9801912at2"/>
<dbReference type="FunFam" id="3.90.76.10:FF:000001">
    <property type="entry name" value="Oligopeptide ABC transporter substrate-binding protein"/>
    <property type="match status" value="1"/>
</dbReference>
<feature type="signal peptide" evidence="5">
    <location>
        <begin position="1"/>
        <end position="29"/>
    </location>
</feature>
<evidence type="ECO:0000256" key="3">
    <source>
        <dbReference type="ARBA" id="ARBA00022448"/>
    </source>
</evidence>
<evidence type="ECO:0000313" key="8">
    <source>
        <dbReference type="EMBL" id="RKE92808.1"/>
    </source>
</evidence>
<comment type="caution">
    <text evidence="7">The sequence shown here is derived from an EMBL/GenBank/DDBJ whole genome shotgun (WGS) entry which is preliminary data.</text>
</comment>
<dbReference type="EMBL" id="RAQI01000001">
    <property type="protein sequence ID" value="RKE92808.1"/>
    <property type="molecule type" value="Genomic_DNA"/>
</dbReference>
<sequence length="181" mass="19963">MKKITINKKIKVLSLAISAMIGNIAISYAAVIPEGTKLAAKQEIVRNNGSEPASLDTHKVSSDVEFNIINDFFDGLIQVNSQGNIEPRLAASWETNDNKTWIFHLRKDIKWSDGSPITAHDVVFSWRRLIDPDTVSPYGSYLENAAVVNANQVLTGKKKTEELGVKALDDKTLEVRLGCVP</sequence>
<keyword evidence="10" id="KW-1185">Reference proteome</keyword>
<dbReference type="GO" id="GO:0030288">
    <property type="term" value="C:outer membrane-bounded periplasmic space"/>
    <property type="evidence" value="ECO:0007669"/>
    <property type="project" value="TreeGrafter"/>
</dbReference>
<dbReference type="SUPFAM" id="SSF53850">
    <property type="entry name" value="Periplasmic binding protein-like II"/>
    <property type="match status" value="1"/>
</dbReference>
<dbReference type="InterPro" id="IPR000914">
    <property type="entry name" value="SBP_5_dom"/>
</dbReference>
<dbReference type="PANTHER" id="PTHR30290">
    <property type="entry name" value="PERIPLASMIC BINDING COMPONENT OF ABC TRANSPORTER"/>
    <property type="match status" value="1"/>
</dbReference>
<keyword evidence="4 5" id="KW-0732">Signal</keyword>
<evidence type="ECO:0000256" key="5">
    <source>
        <dbReference type="SAM" id="SignalP"/>
    </source>
</evidence>
<evidence type="ECO:0000313" key="9">
    <source>
        <dbReference type="Proteomes" id="UP000225605"/>
    </source>
</evidence>
<evidence type="ECO:0000256" key="1">
    <source>
        <dbReference type="ARBA" id="ARBA00004196"/>
    </source>
</evidence>
<comment type="similarity">
    <text evidence="2">Belongs to the bacterial solute-binding protein 5 family.</text>
</comment>
<dbReference type="AlphaFoldDB" id="A0A2D0IP16"/>
<evidence type="ECO:0000256" key="2">
    <source>
        <dbReference type="ARBA" id="ARBA00005695"/>
    </source>
</evidence>
<keyword evidence="3" id="KW-0813">Transport</keyword>
<dbReference type="InterPro" id="IPR023765">
    <property type="entry name" value="SBP_5_CS"/>
</dbReference>
<dbReference type="EMBL" id="NIBT01000013">
    <property type="protein sequence ID" value="PHM23588.1"/>
    <property type="molecule type" value="Genomic_DNA"/>
</dbReference>
<protein>
    <submittedName>
        <fullName evidence="8">Extracellular solute-binding protein (Family 5)</fullName>
    </submittedName>
    <submittedName>
        <fullName evidence="7">Periplasmic murein peptide-binding protein</fullName>
    </submittedName>
</protein>
<dbReference type="Proteomes" id="UP000225605">
    <property type="component" value="Unassembled WGS sequence"/>
</dbReference>
<evidence type="ECO:0000259" key="6">
    <source>
        <dbReference type="Pfam" id="PF00496"/>
    </source>
</evidence>
<evidence type="ECO:0000256" key="4">
    <source>
        <dbReference type="ARBA" id="ARBA00022729"/>
    </source>
</evidence>
<dbReference type="Gene3D" id="3.40.190.10">
    <property type="entry name" value="Periplasmic binding protein-like II"/>
    <property type="match status" value="1"/>
</dbReference>
<dbReference type="PROSITE" id="PS01040">
    <property type="entry name" value="SBP_BACTERIAL_5"/>
    <property type="match status" value="1"/>
</dbReference>
<dbReference type="Proteomes" id="UP000283568">
    <property type="component" value="Unassembled WGS sequence"/>
</dbReference>
<reference evidence="8 10" key="2">
    <citation type="submission" date="2018-09" db="EMBL/GenBank/DDBJ databases">
        <title>Genomic Encyclopedia of Archaeal and Bacterial Type Strains, Phase II (KMG-II): from individual species to whole genera.</title>
        <authorList>
            <person name="Goeker M."/>
        </authorList>
    </citation>
    <scope>NUCLEOTIDE SEQUENCE [LARGE SCALE GENOMIC DNA]</scope>
    <source>
        <strain evidence="8 10">DSM 16337</strain>
    </source>
</reference>
<name>A0A2D0IP16_9GAMM</name>
<dbReference type="GO" id="GO:1904680">
    <property type="term" value="F:peptide transmembrane transporter activity"/>
    <property type="evidence" value="ECO:0007669"/>
    <property type="project" value="TreeGrafter"/>
</dbReference>
<accession>A0A2D0IP16</accession>
<proteinExistence type="inferred from homology"/>
<dbReference type="InterPro" id="IPR039424">
    <property type="entry name" value="SBP_5"/>
</dbReference>